<evidence type="ECO:0000256" key="4">
    <source>
        <dbReference type="SAM" id="Phobius"/>
    </source>
</evidence>
<dbReference type="GO" id="GO:0006654">
    <property type="term" value="P:phosphatidic acid biosynthetic process"/>
    <property type="evidence" value="ECO:0007669"/>
    <property type="project" value="TreeGrafter"/>
</dbReference>
<dbReference type="AlphaFoldDB" id="A0A450VEQ8"/>
<accession>A0A450VEQ8</accession>
<feature type="transmembrane region" description="Helical" evidence="4">
    <location>
        <begin position="21"/>
        <end position="41"/>
    </location>
</feature>
<dbReference type="EMBL" id="CAADFG010000304">
    <property type="protein sequence ID" value="VFK03052.1"/>
    <property type="molecule type" value="Genomic_DNA"/>
</dbReference>
<reference evidence="7" key="1">
    <citation type="submission" date="2019-02" db="EMBL/GenBank/DDBJ databases">
        <authorList>
            <person name="Gruber-Vodicka R. H."/>
            <person name="Seah K. B. B."/>
        </authorList>
    </citation>
    <scope>NUCLEOTIDE SEQUENCE</scope>
    <source>
        <strain evidence="8">BECK_SA2B12</strain>
        <strain evidence="6">BECK_SA2B15</strain>
        <strain evidence="7">BECK_SA2B20</strain>
    </source>
</reference>
<evidence type="ECO:0000313" key="7">
    <source>
        <dbReference type="EMBL" id="VFK03293.1"/>
    </source>
</evidence>
<comment type="pathway">
    <text evidence="1">Lipid metabolism.</text>
</comment>
<evidence type="ECO:0000313" key="6">
    <source>
        <dbReference type="EMBL" id="VFK03052.1"/>
    </source>
</evidence>
<dbReference type="EMBL" id="CAADFI010000342">
    <property type="protein sequence ID" value="VFK03293.1"/>
    <property type="molecule type" value="Genomic_DNA"/>
</dbReference>
<organism evidence="7">
    <name type="scientific">Candidatus Kentrum eta</name>
    <dbReference type="NCBI Taxonomy" id="2126337"/>
    <lineage>
        <taxon>Bacteria</taxon>
        <taxon>Pseudomonadati</taxon>
        <taxon>Pseudomonadota</taxon>
        <taxon>Gammaproteobacteria</taxon>
        <taxon>Candidatus Kentrum</taxon>
    </lineage>
</organism>
<protein>
    <submittedName>
        <fullName evidence="7">1-acyl-sn-glycerol-3-phosphate acyltransferase</fullName>
    </submittedName>
</protein>
<gene>
    <name evidence="6" type="ORF">BECKH772A_GA0070896_103043</name>
    <name evidence="7" type="ORF">BECKH772B_GA0070898_103421</name>
    <name evidence="8" type="ORF">BECKH772C_GA0070978_103243</name>
</gene>
<evidence type="ECO:0000313" key="8">
    <source>
        <dbReference type="EMBL" id="VFK06070.1"/>
    </source>
</evidence>
<dbReference type="GO" id="GO:0003841">
    <property type="term" value="F:1-acylglycerol-3-phosphate O-acyltransferase activity"/>
    <property type="evidence" value="ECO:0007669"/>
    <property type="project" value="TreeGrafter"/>
</dbReference>
<dbReference type="EMBL" id="CAADFJ010000324">
    <property type="protein sequence ID" value="VFK06070.1"/>
    <property type="molecule type" value="Genomic_DNA"/>
</dbReference>
<keyword evidence="4" id="KW-0812">Transmembrane</keyword>
<dbReference type="PANTHER" id="PTHR10434:SF40">
    <property type="entry name" value="1-ACYL-SN-GLYCEROL-3-PHOSPHATE ACYLTRANSFERASE"/>
    <property type="match status" value="1"/>
</dbReference>
<keyword evidence="4" id="KW-0472">Membrane</keyword>
<sequence>MNFHANQGLWKDGEIVLRSTVFALIQFVSTIAFGLLCQLTWPLPFPARHWFTTLWVHFNLWCLAKVCSLTYRIEGKENIPATPGVVLCKHESAWETLVLQAIFQPQVWVLKRELMWIPFLGWALAVLRPIAIDRTSTHRALTQVVRQGHNRLEAGIWVTMFPEGTRVAPGETENYFSGGALLAKRSGRDALPVAHNAGDFWPRRGFIKKPGTIHMVIGPKIESKGRSAVEINTLAKEWIESTVKRIRN</sequence>
<dbReference type="Pfam" id="PF01553">
    <property type="entry name" value="Acyltransferase"/>
    <property type="match status" value="1"/>
</dbReference>
<dbReference type="PANTHER" id="PTHR10434">
    <property type="entry name" value="1-ACYL-SN-GLYCEROL-3-PHOSPHATE ACYLTRANSFERASE"/>
    <property type="match status" value="1"/>
</dbReference>
<evidence type="ECO:0000256" key="1">
    <source>
        <dbReference type="ARBA" id="ARBA00005189"/>
    </source>
</evidence>
<evidence type="ECO:0000259" key="5">
    <source>
        <dbReference type="SMART" id="SM00563"/>
    </source>
</evidence>
<keyword evidence="4" id="KW-1133">Transmembrane helix</keyword>
<feature type="domain" description="Phospholipid/glycerol acyltransferase" evidence="5">
    <location>
        <begin position="84"/>
        <end position="198"/>
    </location>
</feature>
<evidence type="ECO:0000256" key="2">
    <source>
        <dbReference type="ARBA" id="ARBA00022679"/>
    </source>
</evidence>
<dbReference type="SUPFAM" id="SSF69593">
    <property type="entry name" value="Glycerol-3-phosphate (1)-acyltransferase"/>
    <property type="match status" value="1"/>
</dbReference>
<name>A0A450VEQ8_9GAMM</name>
<keyword evidence="3 7" id="KW-0012">Acyltransferase</keyword>
<dbReference type="InterPro" id="IPR002123">
    <property type="entry name" value="Plipid/glycerol_acylTrfase"/>
</dbReference>
<evidence type="ECO:0000256" key="3">
    <source>
        <dbReference type="ARBA" id="ARBA00023315"/>
    </source>
</evidence>
<dbReference type="CDD" id="cd07989">
    <property type="entry name" value="LPLAT_AGPAT-like"/>
    <property type="match status" value="1"/>
</dbReference>
<keyword evidence="2 7" id="KW-0808">Transferase</keyword>
<proteinExistence type="predicted"/>
<dbReference type="SMART" id="SM00563">
    <property type="entry name" value="PlsC"/>
    <property type="match status" value="1"/>
</dbReference>